<organism evidence="2 3">
    <name type="scientific">Trichomonas vaginalis (strain ATCC PRA-98 / G3)</name>
    <dbReference type="NCBI Taxonomy" id="412133"/>
    <lineage>
        <taxon>Eukaryota</taxon>
        <taxon>Metamonada</taxon>
        <taxon>Parabasalia</taxon>
        <taxon>Trichomonadida</taxon>
        <taxon>Trichomonadidae</taxon>
        <taxon>Trichomonas</taxon>
    </lineage>
</organism>
<dbReference type="OrthoDB" id="10679536at2759"/>
<dbReference type="SUPFAM" id="SSF52058">
    <property type="entry name" value="L domain-like"/>
    <property type="match status" value="1"/>
</dbReference>
<dbReference type="Proteomes" id="UP000001542">
    <property type="component" value="Unassembled WGS sequence"/>
</dbReference>
<evidence type="ECO:0008006" key="4">
    <source>
        <dbReference type="Google" id="ProtNLM"/>
    </source>
</evidence>
<reference evidence="2" key="1">
    <citation type="submission" date="2006-10" db="EMBL/GenBank/DDBJ databases">
        <authorList>
            <person name="Amadeo P."/>
            <person name="Zhao Q."/>
            <person name="Wortman J."/>
            <person name="Fraser-Liggett C."/>
            <person name="Carlton J."/>
        </authorList>
    </citation>
    <scope>NUCLEOTIDE SEQUENCE</scope>
    <source>
        <strain evidence="2">G3</strain>
    </source>
</reference>
<dbReference type="EMBL" id="DS113454">
    <property type="protein sequence ID" value="EAY05227.1"/>
    <property type="molecule type" value="Genomic_DNA"/>
</dbReference>
<accession>A2EQ52</accession>
<evidence type="ECO:0000313" key="2">
    <source>
        <dbReference type="EMBL" id="EAY05227.1"/>
    </source>
</evidence>
<evidence type="ECO:0000256" key="1">
    <source>
        <dbReference type="SAM" id="MobiDB-lite"/>
    </source>
</evidence>
<dbReference type="InterPro" id="IPR001611">
    <property type="entry name" value="Leu-rich_rpt"/>
</dbReference>
<dbReference type="PROSITE" id="PS51450">
    <property type="entry name" value="LRR"/>
    <property type="match status" value="2"/>
</dbReference>
<feature type="compositionally biased region" description="Low complexity" evidence="1">
    <location>
        <begin position="325"/>
        <end position="350"/>
    </location>
</feature>
<dbReference type="KEGG" id="tva:4763093"/>
<evidence type="ECO:0000313" key="3">
    <source>
        <dbReference type="Proteomes" id="UP000001542"/>
    </source>
</evidence>
<feature type="compositionally biased region" description="Low complexity" evidence="1">
    <location>
        <begin position="360"/>
        <end position="373"/>
    </location>
</feature>
<dbReference type="InterPro" id="IPR032675">
    <property type="entry name" value="LRR_dom_sf"/>
</dbReference>
<dbReference type="InParanoid" id="A2EQ52"/>
<keyword evidence="3" id="KW-1185">Reference proteome</keyword>
<feature type="compositionally biased region" description="Basic and acidic residues" evidence="1">
    <location>
        <begin position="374"/>
        <end position="383"/>
    </location>
</feature>
<dbReference type="VEuPathDB" id="TrichDB:TVAG_474060"/>
<sequence length="393" mass="45183">MQKKKFELKQRRSNDMNLSRVRYSVLIARYPQNTPLNTIINFIQSLVKSKTMSILDIRNLRTTPNGIAFSVPNDNQFKIVLSLNGSMISQTRLWITRYPDSVKKENHILDKIFQLNFSNNTMDLSDIFGKMCQISPKGHSFNITDQSHLEYLFFYLGSEALSKNIKIRALNLSKNYISIIDNLNNLLWFLPDLKTLDLSQNPINFLPNLNPEFSGINIIAPFGITRPFNQQNSGWQQPNQNFMNQNPFGFNLPMGYAPPPYANYQQNMYQPQMGFYQQPFPNQAQFNQYQPMMGSPQPSFQSSNQSFGKSGSWNGKSRSKHVNSNKGPKTVKVTVTVDPNNNPDDPNYVPIHEWGKPVDNSLQNQQNLVQPNLARRDSNDKPFDISGGYRRRP</sequence>
<gene>
    <name evidence="2" type="ORF">TVAG_474060</name>
</gene>
<proteinExistence type="predicted"/>
<name>A2EQ52_TRIV3</name>
<dbReference type="RefSeq" id="XP_001317450.1">
    <property type="nucleotide sequence ID" value="XM_001317415.1"/>
</dbReference>
<dbReference type="Gene3D" id="3.80.10.10">
    <property type="entry name" value="Ribonuclease Inhibitor"/>
    <property type="match status" value="1"/>
</dbReference>
<feature type="region of interest" description="Disordered" evidence="1">
    <location>
        <begin position="289"/>
        <end position="393"/>
    </location>
</feature>
<protein>
    <recommendedName>
        <fullName evidence="4">Leucine Rich Repeat family protein</fullName>
    </recommendedName>
</protein>
<dbReference type="VEuPathDB" id="TrichDB:TVAGG3_0072530"/>
<dbReference type="AlphaFoldDB" id="A2EQ52"/>
<feature type="compositionally biased region" description="Low complexity" evidence="1">
    <location>
        <begin position="289"/>
        <end position="307"/>
    </location>
</feature>
<reference evidence="2" key="2">
    <citation type="journal article" date="2007" name="Science">
        <title>Draft genome sequence of the sexually transmitted pathogen Trichomonas vaginalis.</title>
        <authorList>
            <person name="Carlton J.M."/>
            <person name="Hirt R.P."/>
            <person name="Silva J.C."/>
            <person name="Delcher A.L."/>
            <person name="Schatz M."/>
            <person name="Zhao Q."/>
            <person name="Wortman J.R."/>
            <person name="Bidwell S.L."/>
            <person name="Alsmark U.C.M."/>
            <person name="Besteiro S."/>
            <person name="Sicheritz-Ponten T."/>
            <person name="Noel C.J."/>
            <person name="Dacks J.B."/>
            <person name="Foster P.G."/>
            <person name="Simillion C."/>
            <person name="Van de Peer Y."/>
            <person name="Miranda-Saavedra D."/>
            <person name="Barton G.J."/>
            <person name="Westrop G.D."/>
            <person name="Mueller S."/>
            <person name="Dessi D."/>
            <person name="Fiori P.L."/>
            <person name="Ren Q."/>
            <person name="Paulsen I."/>
            <person name="Zhang H."/>
            <person name="Bastida-Corcuera F.D."/>
            <person name="Simoes-Barbosa A."/>
            <person name="Brown M.T."/>
            <person name="Hayes R.D."/>
            <person name="Mukherjee M."/>
            <person name="Okumura C.Y."/>
            <person name="Schneider R."/>
            <person name="Smith A.J."/>
            <person name="Vanacova S."/>
            <person name="Villalvazo M."/>
            <person name="Haas B.J."/>
            <person name="Pertea M."/>
            <person name="Feldblyum T.V."/>
            <person name="Utterback T.R."/>
            <person name="Shu C.L."/>
            <person name="Osoegawa K."/>
            <person name="de Jong P.J."/>
            <person name="Hrdy I."/>
            <person name="Horvathova L."/>
            <person name="Zubacova Z."/>
            <person name="Dolezal P."/>
            <person name="Malik S.B."/>
            <person name="Logsdon J.M. Jr."/>
            <person name="Henze K."/>
            <person name="Gupta A."/>
            <person name="Wang C.C."/>
            <person name="Dunne R.L."/>
            <person name="Upcroft J.A."/>
            <person name="Upcroft P."/>
            <person name="White O."/>
            <person name="Salzberg S.L."/>
            <person name="Tang P."/>
            <person name="Chiu C.-H."/>
            <person name="Lee Y.-S."/>
            <person name="Embley T.M."/>
            <person name="Coombs G.H."/>
            <person name="Mottram J.C."/>
            <person name="Tachezy J."/>
            <person name="Fraser-Liggett C.M."/>
            <person name="Johnson P.J."/>
        </authorList>
    </citation>
    <scope>NUCLEOTIDE SEQUENCE [LARGE SCALE GENOMIC DNA]</scope>
    <source>
        <strain evidence="2">G3</strain>
    </source>
</reference>